<dbReference type="OrthoDB" id="6410451at2759"/>
<dbReference type="CTD" id="8238442"/>
<sequence length="109" mass="12608">MNQQIVCTRFKILIVAVLLALAVGGSKGKTIDTSSSEQESIYPKNQLEFGSRNSLVDDRPRDLQIFKYLLTNEILNRQQNLYDWDAEQQRKRSYWKQCAFNAVSCFGKK</sequence>
<protein>
    <recommendedName>
        <fullName evidence="5">Prohormone-1</fullName>
    </recommendedName>
</protein>
<gene>
    <name evidence="3" type="primary">8238442</name>
    <name evidence="2" type="ORF">Phum_PHUM462060</name>
</gene>
<dbReference type="EMBL" id="AAZO01005626">
    <property type="status" value="NOT_ANNOTATED_CDS"/>
    <property type="molecule type" value="Genomic_DNA"/>
</dbReference>
<dbReference type="AlphaFoldDB" id="E0VVD1"/>
<evidence type="ECO:0000313" key="4">
    <source>
        <dbReference type="Proteomes" id="UP000009046"/>
    </source>
</evidence>
<dbReference type="InParanoid" id="E0VVD1"/>
<feature type="signal peptide" evidence="1">
    <location>
        <begin position="1"/>
        <end position="28"/>
    </location>
</feature>
<keyword evidence="1" id="KW-0732">Signal</keyword>
<proteinExistence type="predicted"/>
<reference evidence="2" key="2">
    <citation type="submission" date="2007-04" db="EMBL/GenBank/DDBJ databases">
        <title>The genome of the human body louse.</title>
        <authorList>
            <consortium name="The Human Body Louse Genome Consortium"/>
            <person name="Kirkness E."/>
            <person name="Walenz B."/>
            <person name="Hass B."/>
            <person name="Bruggner R."/>
            <person name="Strausberg R."/>
        </authorList>
    </citation>
    <scope>NUCLEOTIDE SEQUENCE</scope>
    <source>
        <strain evidence="2">USDA</strain>
    </source>
</reference>
<evidence type="ECO:0000313" key="2">
    <source>
        <dbReference type="EMBL" id="EEB17337.1"/>
    </source>
</evidence>
<organism>
    <name type="scientific">Pediculus humanus subsp. corporis</name>
    <name type="common">Body louse</name>
    <dbReference type="NCBI Taxonomy" id="121224"/>
    <lineage>
        <taxon>Eukaryota</taxon>
        <taxon>Metazoa</taxon>
        <taxon>Ecdysozoa</taxon>
        <taxon>Arthropoda</taxon>
        <taxon>Hexapoda</taxon>
        <taxon>Insecta</taxon>
        <taxon>Pterygota</taxon>
        <taxon>Neoptera</taxon>
        <taxon>Paraneoptera</taxon>
        <taxon>Psocodea</taxon>
        <taxon>Troctomorpha</taxon>
        <taxon>Phthiraptera</taxon>
        <taxon>Anoplura</taxon>
        <taxon>Pediculidae</taxon>
        <taxon>Pediculus</taxon>
    </lineage>
</organism>
<keyword evidence="4" id="KW-1185">Reference proteome</keyword>
<dbReference type="VEuPathDB" id="VectorBase:PHUM462060"/>
<reference evidence="2" key="1">
    <citation type="submission" date="2007-04" db="EMBL/GenBank/DDBJ databases">
        <title>Annotation of Pediculus humanus corporis strain USDA.</title>
        <authorList>
            <person name="Kirkness E."/>
            <person name="Hannick L."/>
            <person name="Hass B."/>
            <person name="Bruggner R."/>
            <person name="Lawson D."/>
            <person name="Bidwell S."/>
            <person name="Joardar V."/>
            <person name="Caler E."/>
            <person name="Walenz B."/>
            <person name="Inman J."/>
            <person name="Schobel S."/>
            <person name="Galinsky K."/>
            <person name="Amedeo P."/>
            <person name="Strausberg R."/>
        </authorList>
    </citation>
    <scope>NUCLEOTIDE SEQUENCE</scope>
    <source>
        <strain evidence="2">USDA</strain>
    </source>
</reference>
<dbReference type="EnsemblMetazoa" id="PHUM462060-RA">
    <property type="protein sequence ID" value="PHUM462060-PA"/>
    <property type="gene ID" value="PHUM462060"/>
</dbReference>
<name>E0VVD1_PEDHC</name>
<dbReference type="Proteomes" id="UP000009046">
    <property type="component" value="Unassembled WGS sequence"/>
</dbReference>
<feature type="chain" id="PRO_5014570226" description="Prohormone-1" evidence="1">
    <location>
        <begin position="29"/>
        <end position="109"/>
    </location>
</feature>
<evidence type="ECO:0000256" key="1">
    <source>
        <dbReference type="SAM" id="SignalP"/>
    </source>
</evidence>
<dbReference type="KEGG" id="phu:Phum_PHUM462060"/>
<dbReference type="GeneID" id="8238442"/>
<evidence type="ECO:0008006" key="5">
    <source>
        <dbReference type="Google" id="ProtNLM"/>
    </source>
</evidence>
<dbReference type="HOGENOM" id="CLU_160227_0_0_1"/>
<reference evidence="3" key="3">
    <citation type="submission" date="2021-02" db="UniProtKB">
        <authorList>
            <consortium name="EnsemblMetazoa"/>
        </authorList>
    </citation>
    <scope>IDENTIFICATION</scope>
    <source>
        <strain evidence="3">USDA</strain>
    </source>
</reference>
<accession>E0VVD1</accession>
<dbReference type="RefSeq" id="XP_002430075.1">
    <property type="nucleotide sequence ID" value="XM_002430030.1"/>
</dbReference>
<dbReference type="EMBL" id="DS235809">
    <property type="protein sequence ID" value="EEB17337.1"/>
    <property type="molecule type" value="Genomic_DNA"/>
</dbReference>
<evidence type="ECO:0000313" key="3">
    <source>
        <dbReference type="EnsemblMetazoa" id="PHUM462060-PA"/>
    </source>
</evidence>